<comment type="caution">
    <text evidence="1">The sequence shown here is derived from an EMBL/GenBank/DDBJ whole genome shotgun (WGS) entry which is preliminary data.</text>
</comment>
<dbReference type="EMBL" id="NJPP01000002">
    <property type="protein sequence ID" value="PIT70907.1"/>
    <property type="molecule type" value="Genomic_DNA"/>
</dbReference>
<protein>
    <submittedName>
        <fullName evidence="1">Uncharacterized protein</fullName>
    </submittedName>
</protein>
<sequence length="92" mass="10902">MVESQVERTSIWAIYKPYWIKNLHPLKIGRKPKSNFYREKVLIRIKTYQGTLLQKFFIFKSNLLISSFVRGASLISLKLKQMLFIQVSCYNA</sequence>
<dbReference type="Proteomes" id="UP000230791">
    <property type="component" value="Unassembled WGS sequence"/>
</dbReference>
<name>A0A2M6UXM6_9HYPH</name>
<accession>A0A2M6UXM6</accession>
<evidence type="ECO:0000313" key="1">
    <source>
        <dbReference type="EMBL" id="PIT70907.1"/>
    </source>
</evidence>
<proteinExistence type="predicted"/>
<dbReference type="AlphaFoldDB" id="A0A2M6UXM6"/>
<reference evidence="1 2" key="1">
    <citation type="submission" date="2017-06" db="EMBL/GenBank/DDBJ databases">
        <title>Draft genome of Bartonella tribocorum C635.</title>
        <authorList>
            <person name="Hadjadj L."/>
            <person name="Jiyipong T."/>
            <person name="Diene S.M."/>
            <person name="Morand S."/>
            <person name="Rolain J.-M."/>
        </authorList>
    </citation>
    <scope>NUCLEOTIDE SEQUENCE [LARGE SCALE GENOMIC DNA]</scope>
    <source>
        <strain evidence="1 2">C635</strain>
    </source>
</reference>
<organism evidence="1 2">
    <name type="scientific">Bartonella tribocorum</name>
    <dbReference type="NCBI Taxonomy" id="85701"/>
    <lineage>
        <taxon>Bacteria</taxon>
        <taxon>Pseudomonadati</taxon>
        <taxon>Pseudomonadota</taxon>
        <taxon>Alphaproteobacteria</taxon>
        <taxon>Hyphomicrobiales</taxon>
        <taxon>Bartonellaceae</taxon>
        <taxon>Bartonella</taxon>
    </lineage>
</organism>
<gene>
    <name evidence="1" type="ORF">CEV08_01385</name>
</gene>
<evidence type="ECO:0000313" key="2">
    <source>
        <dbReference type="Proteomes" id="UP000230791"/>
    </source>
</evidence>